<reference evidence="5" key="1">
    <citation type="submission" date="2022-10" db="EMBL/GenBank/DDBJ databases">
        <title>Tapping the CABI collections for fungal endophytes: first genome assemblies for Collariella, Neodidymelliopsis, Ascochyta clinopodiicola, Didymella pomorum, Didymosphaeria variabile, Neocosmospora piperis and Neocucurbitaria cava.</title>
        <authorList>
            <person name="Hill R."/>
        </authorList>
    </citation>
    <scope>NUCLEOTIDE SEQUENCE</scope>
    <source>
        <strain evidence="5">IMI 356814</strain>
    </source>
</reference>
<organism evidence="5 6">
    <name type="scientific">Neocucurbitaria cava</name>
    <dbReference type="NCBI Taxonomy" id="798079"/>
    <lineage>
        <taxon>Eukaryota</taxon>
        <taxon>Fungi</taxon>
        <taxon>Dikarya</taxon>
        <taxon>Ascomycota</taxon>
        <taxon>Pezizomycotina</taxon>
        <taxon>Dothideomycetes</taxon>
        <taxon>Pleosporomycetidae</taxon>
        <taxon>Pleosporales</taxon>
        <taxon>Pleosporineae</taxon>
        <taxon>Cucurbitariaceae</taxon>
        <taxon>Neocucurbitaria</taxon>
    </lineage>
</organism>
<dbReference type="PANTHER" id="PTHR14359:SF6">
    <property type="entry name" value="PHOSPHOPANTOTHENOYLCYSTEINE DECARBOXYLASE"/>
    <property type="match status" value="1"/>
</dbReference>
<dbReference type="Gene3D" id="3.40.50.1950">
    <property type="entry name" value="Flavin prenyltransferase-like"/>
    <property type="match status" value="1"/>
</dbReference>
<dbReference type="Pfam" id="PF02441">
    <property type="entry name" value="Flavoprotein"/>
    <property type="match status" value="1"/>
</dbReference>
<evidence type="ECO:0000256" key="2">
    <source>
        <dbReference type="ARBA" id="ARBA00038350"/>
    </source>
</evidence>
<proteinExistence type="inferred from homology"/>
<keyword evidence="6" id="KW-1185">Reference proteome</keyword>
<dbReference type="InterPro" id="IPR036551">
    <property type="entry name" value="Flavin_trans-like"/>
</dbReference>
<dbReference type="GO" id="GO:0010181">
    <property type="term" value="F:FMN binding"/>
    <property type="evidence" value="ECO:0007669"/>
    <property type="project" value="TreeGrafter"/>
</dbReference>
<dbReference type="AlphaFoldDB" id="A0A9W9CJ66"/>
<evidence type="ECO:0000313" key="6">
    <source>
        <dbReference type="Proteomes" id="UP001140560"/>
    </source>
</evidence>
<feature type="domain" description="Flavoprotein" evidence="4">
    <location>
        <begin position="41"/>
        <end position="263"/>
    </location>
</feature>
<evidence type="ECO:0000256" key="1">
    <source>
        <dbReference type="ARBA" id="ARBA00022993"/>
    </source>
</evidence>
<dbReference type="OrthoDB" id="1532798at2759"/>
<sequence length="274" mass="30587">MSAEIHDLKPLNIKPVQHQHHHEPQTQDPPAPFNLHDDKIHILLCASGSVATIKIPNIITALSKHENIRIRLIFTAAAANFLQGQSAEQPSIAEIAAYPNVDGVYFDEDEWKEPWVRGNKILHIELRRWADMMVIAPLSANELAKITQGWSDNLLLSVVRAWDTTGLIDPVRKIPGVQWTPQVATGEILPPKKRILVAPSMNTAMWFQPVTKKQVRVLEEEWGVRNGGWFEVLQPMEKELACGDIGGGAMKDWREIVGVVEERLGFSSGGGDAR</sequence>
<name>A0A9W9CJ66_9PLEO</name>
<dbReference type="Proteomes" id="UP001140560">
    <property type="component" value="Unassembled WGS sequence"/>
</dbReference>
<accession>A0A9W9CJ66</accession>
<dbReference type="GO" id="GO:0015937">
    <property type="term" value="P:coenzyme A biosynthetic process"/>
    <property type="evidence" value="ECO:0007669"/>
    <property type="project" value="UniProtKB-KW"/>
</dbReference>
<gene>
    <name evidence="5" type="ORF">N0V83_008871</name>
</gene>
<dbReference type="InterPro" id="IPR003382">
    <property type="entry name" value="Flavoprotein"/>
</dbReference>
<evidence type="ECO:0000256" key="3">
    <source>
        <dbReference type="SAM" id="MobiDB-lite"/>
    </source>
</evidence>
<evidence type="ECO:0000259" key="4">
    <source>
        <dbReference type="Pfam" id="PF02441"/>
    </source>
</evidence>
<dbReference type="SUPFAM" id="SSF52507">
    <property type="entry name" value="Homo-oligomeric flavin-containing Cys decarboxylases, HFCD"/>
    <property type="match status" value="1"/>
</dbReference>
<comment type="caution">
    <text evidence="5">The sequence shown here is derived from an EMBL/GenBank/DDBJ whole genome shotgun (WGS) entry which is preliminary data.</text>
</comment>
<dbReference type="EMBL" id="JAPEUY010000016">
    <property type="protein sequence ID" value="KAJ4365252.1"/>
    <property type="molecule type" value="Genomic_DNA"/>
</dbReference>
<comment type="similarity">
    <text evidence="2">Belongs to the HFCD (homooligomeric flavin containing Cys decarboxylase) superfamily.</text>
</comment>
<keyword evidence="1" id="KW-0173">Coenzyme A biosynthesis</keyword>
<dbReference type="PANTHER" id="PTHR14359">
    <property type="entry name" value="HOMO-OLIGOMERIC FLAVIN CONTAINING CYS DECARBOXYLASE FAMILY"/>
    <property type="match status" value="1"/>
</dbReference>
<dbReference type="GO" id="GO:0004633">
    <property type="term" value="F:phosphopantothenoylcysteine decarboxylase activity"/>
    <property type="evidence" value="ECO:0007669"/>
    <property type="project" value="TreeGrafter"/>
</dbReference>
<evidence type="ECO:0000313" key="5">
    <source>
        <dbReference type="EMBL" id="KAJ4365252.1"/>
    </source>
</evidence>
<feature type="region of interest" description="Disordered" evidence="3">
    <location>
        <begin position="1"/>
        <end position="32"/>
    </location>
</feature>
<protein>
    <recommendedName>
        <fullName evidence="4">Flavoprotein domain-containing protein</fullName>
    </recommendedName>
</protein>
<dbReference type="GO" id="GO:0071513">
    <property type="term" value="C:phosphopantothenoylcysteine decarboxylase complex"/>
    <property type="evidence" value="ECO:0007669"/>
    <property type="project" value="TreeGrafter"/>
</dbReference>